<dbReference type="Gramene" id="LPERR02G09940.2">
    <property type="protein sequence ID" value="LPERR02G09940.2"/>
    <property type="gene ID" value="LPERR02G09940"/>
</dbReference>
<dbReference type="EnsemblPlants" id="LPERR02G09940.2">
    <property type="protein sequence ID" value="LPERR02G09940.2"/>
    <property type="gene ID" value="LPERR02G09940"/>
</dbReference>
<keyword evidence="4" id="KW-1185">Reference proteome</keyword>
<reference evidence="3" key="3">
    <citation type="submission" date="2015-04" db="UniProtKB">
        <authorList>
            <consortium name="EnsemblPlants"/>
        </authorList>
    </citation>
    <scope>IDENTIFICATION</scope>
</reference>
<sequence length="330" mass="35491">MTSIEVTVATPPDASVSAVIADVTRDVAAMAAGSIPAFPSSDASPTPVVVAAVAAASPNLDPSASASKEGKGKQSAGGEVAIEAADHSDSERTQSDEHLVWLIDSDPKQVVNADRVVDQARMDKLLRTLTESSKLAREVIQNSRMKDALLEKVSPLIENAEKTQEELTQLKSEVVGYKETNTQLMASLEAKKQVEEELQKLKEDHYKLQCLAREAIGEKHSLSKDLLKAAEAKRAAESKHSALAKEHEVLKESSAREVAALKARLAEVEENIEPLLDELYPASAGSNVENPENVLDLLQSAPDKLKDIILDSASIACGTAFAMLWSFYPK</sequence>
<accession>A0A0D9VEN3</accession>
<feature type="coiled-coil region" evidence="1">
    <location>
        <begin position="251"/>
        <end position="278"/>
    </location>
</feature>
<feature type="coiled-coil region" evidence="1">
    <location>
        <begin position="160"/>
        <end position="211"/>
    </location>
</feature>
<reference evidence="3 4" key="1">
    <citation type="submission" date="2012-08" db="EMBL/GenBank/DDBJ databases">
        <title>Oryza genome evolution.</title>
        <authorList>
            <person name="Wing R.A."/>
        </authorList>
    </citation>
    <scope>NUCLEOTIDE SEQUENCE</scope>
</reference>
<reference evidence="4" key="2">
    <citation type="submission" date="2013-12" db="EMBL/GenBank/DDBJ databases">
        <authorList>
            <person name="Yu Y."/>
            <person name="Lee S."/>
            <person name="de Baynast K."/>
            <person name="Wissotski M."/>
            <person name="Liu L."/>
            <person name="Talag J."/>
            <person name="Goicoechea J."/>
            <person name="Angelova A."/>
            <person name="Jetty R."/>
            <person name="Kudrna D."/>
            <person name="Golser W."/>
            <person name="Rivera L."/>
            <person name="Zhang J."/>
            <person name="Wing R."/>
        </authorList>
    </citation>
    <scope>NUCLEOTIDE SEQUENCE</scope>
</reference>
<proteinExistence type="predicted"/>
<evidence type="ECO:0000313" key="4">
    <source>
        <dbReference type="Proteomes" id="UP000032180"/>
    </source>
</evidence>
<evidence type="ECO:0000256" key="1">
    <source>
        <dbReference type="SAM" id="Coils"/>
    </source>
</evidence>
<organism evidence="3 4">
    <name type="scientific">Leersia perrieri</name>
    <dbReference type="NCBI Taxonomy" id="77586"/>
    <lineage>
        <taxon>Eukaryota</taxon>
        <taxon>Viridiplantae</taxon>
        <taxon>Streptophyta</taxon>
        <taxon>Embryophyta</taxon>
        <taxon>Tracheophyta</taxon>
        <taxon>Spermatophyta</taxon>
        <taxon>Magnoliopsida</taxon>
        <taxon>Liliopsida</taxon>
        <taxon>Poales</taxon>
        <taxon>Poaceae</taxon>
        <taxon>BOP clade</taxon>
        <taxon>Oryzoideae</taxon>
        <taxon>Oryzeae</taxon>
        <taxon>Oryzinae</taxon>
        <taxon>Leersia</taxon>
    </lineage>
</organism>
<dbReference type="AlphaFoldDB" id="A0A0D9VEN3"/>
<evidence type="ECO:0000313" key="3">
    <source>
        <dbReference type="EnsemblPlants" id="LPERR02G09940.2"/>
    </source>
</evidence>
<evidence type="ECO:0000256" key="2">
    <source>
        <dbReference type="SAM" id="MobiDB-lite"/>
    </source>
</evidence>
<protein>
    <submittedName>
        <fullName evidence="3">Uncharacterized protein</fullName>
    </submittedName>
</protein>
<feature type="region of interest" description="Disordered" evidence="2">
    <location>
        <begin position="59"/>
        <end position="79"/>
    </location>
</feature>
<keyword evidence="1" id="KW-0175">Coiled coil</keyword>
<dbReference type="Proteomes" id="UP000032180">
    <property type="component" value="Chromosome 2"/>
</dbReference>
<name>A0A0D9VEN3_9ORYZ</name>